<accession>A0A813E5J3</accession>
<evidence type="ECO:0000313" key="1">
    <source>
        <dbReference type="EMBL" id="CAE8595351.1"/>
    </source>
</evidence>
<gene>
    <name evidence="1" type="ORF">PGLA1383_LOCUS13864</name>
</gene>
<reference evidence="1" key="1">
    <citation type="submission" date="2021-02" db="EMBL/GenBank/DDBJ databases">
        <authorList>
            <person name="Dougan E. K."/>
            <person name="Rhodes N."/>
            <person name="Thang M."/>
            <person name="Chan C."/>
        </authorList>
    </citation>
    <scope>NUCLEOTIDE SEQUENCE</scope>
</reference>
<organism evidence="1 2">
    <name type="scientific">Polarella glacialis</name>
    <name type="common">Dinoflagellate</name>
    <dbReference type="NCBI Taxonomy" id="89957"/>
    <lineage>
        <taxon>Eukaryota</taxon>
        <taxon>Sar</taxon>
        <taxon>Alveolata</taxon>
        <taxon>Dinophyceae</taxon>
        <taxon>Suessiales</taxon>
        <taxon>Suessiaceae</taxon>
        <taxon>Polarella</taxon>
    </lineage>
</organism>
<comment type="caution">
    <text evidence="1">The sequence shown here is derived from an EMBL/GenBank/DDBJ whole genome shotgun (WGS) entry which is preliminary data.</text>
</comment>
<dbReference type="EMBL" id="CAJNNV010007784">
    <property type="protein sequence ID" value="CAE8595351.1"/>
    <property type="molecule type" value="Genomic_DNA"/>
</dbReference>
<protein>
    <submittedName>
        <fullName evidence="1">Uncharacterized protein</fullName>
    </submittedName>
</protein>
<name>A0A813E5J3_POLGL</name>
<feature type="non-terminal residue" evidence="1">
    <location>
        <position position="164"/>
    </location>
</feature>
<keyword evidence="2" id="KW-1185">Reference proteome</keyword>
<sequence>VQFSNEIWPSLRFLKTQDGIRVARVRATPAPLSADPRILELCVADPSVEAAGSRLPRAPALFLGLGQEPLRLSGLKEALRTSEWSRDDTEVEFQGPAMQTGRPWSARVLTAGSGTAAVGWAGSGRREGGGGSDTGAGPVLRLEGVPSEEFFMARAALYKRCAII</sequence>
<evidence type="ECO:0000313" key="2">
    <source>
        <dbReference type="Proteomes" id="UP000654075"/>
    </source>
</evidence>
<dbReference type="Proteomes" id="UP000654075">
    <property type="component" value="Unassembled WGS sequence"/>
</dbReference>
<dbReference type="AlphaFoldDB" id="A0A813E5J3"/>
<proteinExistence type="predicted"/>